<dbReference type="EMBL" id="CP054840">
    <property type="protein sequence ID" value="QKV53462.1"/>
    <property type="molecule type" value="Genomic_DNA"/>
</dbReference>
<dbReference type="AlphaFoldDB" id="A0A6N1X5X3"/>
<organism evidence="3 4">
    <name type="scientific">Comamonas antarctica</name>
    <dbReference type="NCBI Taxonomy" id="2743470"/>
    <lineage>
        <taxon>Bacteria</taxon>
        <taxon>Pseudomonadati</taxon>
        <taxon>Pseudomonadota</taxon>
        <taxon>Betaproteobacteria</taxon>
        <taxon>Burkholderiales</taxon>
        <taxon>Comamonadaceae</taxon>
        <taxon>Comamonas</taxon>
    </lineage>
</organism>
<keyword evidence="1" id="KW-1133">Transmembrane helix</keyword>
<sequence>MNPPLANTGMRRCRQQGTAAVELALIATLMVVLLLGLLVWWRYFQASQILAKAAGDGARAAHTLVITGTLPCVVANAQANKAAIEARVENVIREQLVHGGLPASGFSLTDKAWACSGTAAERFSFNVSYRLPALLGGSDWLAEPTTLSIRDRIVVHFPSRT</sequence>
<dbReference type="Proteomes" id="UP000509579">
    <property type="component" value="Chromosome"/>
</dbReference>
<dbReference type="InterPro" id="IPR012495">
    <property type="entry name" value="TadE-like_dom"/>
</dbReference>
<evidence type="ECO:0000256" key="1">
    <source>
        <dbReference type="SAM" id="Phobius"/>
    </source>
</evidence>
<evidence type="ECO:0000259" key="2">
    <source>
        <dbReference type="Pfam" id="PF07811"/>
    </source>
</evidence>
<keyword evidence="4" id="KW-1185">Reference proteome</keyword>
<accession>A0A6N1X5X3</accession>
<dbReference type="Pfam" id="PF07811">
    <property type="entry name" value="TadE"/>
    <property type="match status" value="1"/>
</dbReference>
<keyword evidence="1" id="KW-0812">Transmembrane</keyword>
<evidence type="ECO:0000313" key="4">
    <source>
        <dbReference type="Proteomes" id="UP000509579"/>
    </source>
</evidence>
<gene>
    <name evidence="3" type="ORF">HUK68_11495</name>
</gene>
<keyword evidence="1" id="KW-0472">Membrane</keyword>
<proteinExistence type="predicted"/>
<reference evidence="3 4" key="1">
    <citation type="submission" date="2020-06" db="EMBL/GenBank/DDBJ databases">
        <title>Acidovorax antarctica sp. nov., isolated from Corinth ice sheet soil, Antarctic Fields Peninsula.</title>
        <authorList>
            <person name="Xu Q."/>
            <person name="Peng F."/>
        </authorList>
    </citation>
    <scope>NUCLEOTIDE SEQUENCE [LARGE SCALE GENOMIC DNA]</scope>
    <source>
        <strain evidence="3 4">16-35-5</strain>
    </source>
</reference>
<dbReference type="RefSeq" id="WP_175504268.1">
    <property type="nucleotide sequence ID" value="NZ_CAURQT010000013.1"/>
</dbReference>
<protein>
    <submittedName>
        <fullName evidence="3">Pilus assembly protein</fullName>
    </submittedName>
</protein>
<name>A0A6N1X5X3_9BURK</name>
<feature type="transmembrane region" description="Helical" evidence="1">
    <location>
        <begin position="20"/>
        <end position="41"/>
    </location>
</feature>
<feature type="domain" description="TadE-like" evidence="2">
    <location>
        <begin position="17"/>
        <end position="59"/>
    </location>
</feature>
<evidence type="ECO:0000313" key="3">
    <source>
        <dbReference type="EMBL" id="QKV53462.1"/>
    </source>
</evidence>
<dbReference type="KEGG" id="aant:HUK68_11495"/>